<evidence type="ECO:0000313" key="3">
    <source>
        <dbReference type="Proteomes" id="UP000199382"/>
    </source>
</evidence>
<feature type="domain" description="MnmC-like methyltransferase" evidence="1">
    <location>
        <begin position="129"/>
        <end position="222"/>
    </location>
</feature>
<dbReference type="GO" id="GO:0004808">
    <property type="term" value="F:tRNA (5-methylaminomethyl-2-thiouridylate)(34)-methyltransferase activity"/>
    <property type="evidence" value="ECO:0007669"/>
    <property type="project" value="InterPro"/>
</dbReference>
<keyword evidence="3" id="KW-1185">Reference proteome</keyword>
<dbReference type="AlphaFoldDB" id="A0A1G9CSN8"/>
<dbReference type="PANTHER" id="PTHR39963:SF1">
    <property type="entry name" value="MNMC-LIKE METHYLTRANSFERASE DOMAIN-CONTAINING PROTEIN"/>
    <property type="match status" value="1"/>
</dbReference>
<keyword evidence="2" id="KW-0808">Transferase</keyword>
<protein>
    <submittedName>
        <fullName evidence="2">tRNA U34 5-methylaminomethyl-2-thiouridine-forming methyltransferase MnmC</fullName>
    </submittedName>
</protein>
<dbReference type="InterPro" id="IPR047785">
    <property type="entry name" value="tRNA_MNMC2"/>
</dbReference>
<gene>
    <name evidence="2" type="ORF">SAMN04488026_104432</name>
</gene>
<dbReference type="Proteomes" id="UP000199382">
    <property type="component" value="Unassembled WGS sequence"/>
</dbReference>
<dbReference type="GO" id="GO:0016645">
    <property type="term" value="F:oxidoreductase activity, acting on the CH-NH group of donors"/>
    <property type="evidence" value="ECO:0007669"/>
    <property type="project" value="InterPro"/>
</dbReference>
<dbReference type="NCBIfam" id="NF033855">
    <property type="entry name" value="tRNA_MNMC2"/>
    <property type="match status" value="1"/>
</dbReference>
<keyword evidence="2" id="KW-0489">Methyltransferase</keyword>
<organism evidence="2 3">
    <name type="scientific">Aliiruegeria lutimaris</name>
    <dbReference type="NCBI Taxonomy" id="571298"/>
    <lineage>
        <taxon>Bacteria</taxon>
        <taxon>Pseudomonadati</taxon>
        <taxon>Pseudomonadota</taxon>
        <taxon>Alphaproteobacteria</taxon>
        <taxon>Rhodobacterales</taxon>
        <taxon>Roseobacteraceae</taxon>
        <taxon>Aliiruegeria</taxon>
    </lineage>
</organism>
<sequence>MTDEDQSNCVIWQSGDVPVSPRFDDPYYSLENGLAETHHVFLDGNDLPARLRPGFQVAELGVGTGLNLLALALCAQTAGVEGVRYTGFEAYPLPKEDLKRALAPFQEVAPLAWALLDAWNPAGFEARIGPLTARMIVGDARQRLPEWEGAADAWFLDGFAPAKNPELWESDLMTEVGAHTAAGGSFATYTAAGDVRRALAAAGFEVQRLPGFGRKRHMSVGRRP</sequence>
<dbReference type="Pfam" id="PF05430">
    <property type="entry name" value="Methyltransf_30"/>
    <property type="match status" value="1"/>
</dbReference>
<evidence type="ECO:0000259" key="1">
    <source>
        <dbReference type="Pfam" id="PF05430"/>
    </source>
</evidence>
<dbReference type="InterPro" id="IPR008471">
    <property type="entry name" value="MnmC-like_methylTransf"/>
</dbReference>
<evidence type="ECO:0000313" key="2">
    <source>
        <dbReference type="EMBL" id="SDK54660.1"/>
    </source>
</evidence>
<dbReference type="STRING" id="571298.SAMN04488026_104432"/>
<dbReference type="InterPro" id="IPR029063">
    <property type="entry name" value="SAM-dependent_MTases_sf"/>
</dbReference>
<dbReference type="Gene3D" id="3.40.50.150">
    <property type="entry name" value="Vaccinia Virus protein VP39"/>
    <property type="match status" value="1"/>
</dbReference>
<name>A0A1G9CSN8_9RHOB</name>
<dbReference type="PANTHER" id="PTHR39963">
    <property type="entry name" value="SLL0983 PROTEIN"/>
    <property type="match status" value="1"/>
</dbReference>
<dbReference type="OrthoDB" id="9786494at2"/>
<proteinExistence type="predicted"/>
<dbReference type="SUPFAM" id="SSF53335">
    <property type="entry name" value="S-adenosyl-L-methionine-dependent methyltransferases"/>
    <property type="match status" value="1"/>
</dbReference>
<reference evidence="2 3" key="1">
    <citation type="submission" date="2016-10" db="EMBL/GenBank/DDBJ databases">
        <authorList>
            <person name="de Groot N.N."/>
        </authorList>
    </citation>
    <scope>NUCLEOTIDE SEQUENCE [LARGE SCALE GENOMIC DNA]</scope>
    <source>
        <strain evidence="2 3">DSM 25294</strain>
    </source>
</reference>
<dbReference type="GO" id="GO:0032259">
    <property type="term" value="P:methylation"/>
    <property type="evidence" value="ECO:0007669"/>
    <property type="project" value="UniProtKB-KW"/>
</dbReference>
<dbReference type="RefSeq" id="WP_093160025.1">
    <property type="nucleotide sequence ID" value="NZ_FNEK01000044.1"/>
</dbReference>
<dbReference type="EMBL" id="FNEK01000044">
    <property type="protein sequence ID" value="SDK54660.1"/>
    <property type="molecule type" value="Genomic_DNA"/>
</dbReference>
<accession>A0A1G9CSN8</accession>